<keyword evidence="8 10" id="KW-0539">Nucleus</keyword>
<dbReference type="InterPro" id="IPR009401">
    <property type="entry name" value="Med13_C"/>
</dbReference>
<dbReference type="GO" id="GO:0016592">
    <property type="term" value="C:mediator complex"/>
    <property type="evidence" value="ECO:0007669"/>
    <property type="project" value="InterPro"/>
</dbReference>
<evidence type="ECO:0000313" key="15">
    <source>
        <dbReference type="Proteomes" id="UP000006968"/>
    </source>
</evidence>
<evidence type="ECO:0000256" key="11">
    <source>
        <dbReference type="SAM" id="MobiDB-lite"/>
    </source>
</evidence>
<evidence type="ECO:0000256" key="8">
    <source>
        <dbReference type="ARBA" id="ARBA00023242"/>
    </source>
</evidence>
<dbReference type="Proteomes" id="UP000006968">
    <property type="component" value="Chromosome XIII"/>
</dbReference>
<keyword evidence="7 10" id="KW-0804">Transcription</keyword>
<evidence type="ECO:0000256" key="5">
    <source>
        <dbReference type="ARBA" id="ARBA00023015"/>
    </source>
</evidence>
<dbReference type="Pfam" id="PF06333">
    <property type="entry name" value="Med13_C"/>
    <property type="match status" value="2"/>
</dbReference>
<dbReference type="GO" id="GO:0045944">
    <property type="term" value="P:positive regulation of transcription by RNA polymerase II"/>
    <property type="evidence" value="ECO:0007669"/>
    <property type="project" value="TreeGrafter"/>
</dbReference>
<keyword evidence="15" id="KW-1185">Reference proteome</keyword>
<keyword evidence="4 10" id="KW-0678">Repressor</keyword>
<evidence type="ECO:0000256" key="4">
    <source>
        <dbReference type="ARBA" id="ARBA00022491"/>
    </source>
</evidence>
<evidence type="ECO:0000256" key="9">
    <source>
        <dbReference type="ARBA" id="ARBA00032008"/>
    </source>
</evidence>
<feature type="region of interest" description="Disordered" evidence="11">
    <location>
        <begin position="487"/>
        <end position="542"/>
    </location>
</feature>
<feature type="region of interest" description="Disordered" evidence="11">
    <location>
        <begin position="651"/>
        <end position="671"/>
    </location>
</feature>
<dbReference type="GO" id="GO:0003713">
    <property type="term" value="F:transcription coactivator activity"/>
    <property type="evidence" value="ECO:0007669"/>
    <property type="project" value="TreeGrafter"/>
</dbReference>
<evidence type="ECO:0000259" key="13">
    <source>
        <dbReference type="Pfam" id="PF11597"/>
    </source>
</evidence>
<keyword evidence="5 10" id="KW-0805">Transcription regulation</keyword>
<dbReference type="HOGENOM" id="CLU_242296_0_0_1"/>
<feature type="compositionally biased region" description="Basic and acidic residues" evidence="11">
    <location>
        <begin position="429"/>
        <end position="439"/>
    </location>
</feature>
<feature type="region of interest" description="Disordered" evidence="11">
    <location>
        <begin position="1118"/>
        <end position="1139"/>
    </location>
</feature>
<proteinExistence type="inferred from homology"/>
<keyword evidence="6 10" id="KW-0010">Activator</keyword>
<gene>
    <name evidence="14" type="ORF">SU7_2759</name>
</gene>
<evidence type="ECO:0000256" key="3">
    <source>
        <dbReference type="ARBA" id="ARBA00019618"/>
    </source>
</evidence>
<sequence length="1418" mass="159280">MSSDASAYRLEDVLSSFYKLEKIKKINYHQYISKTQNDQWSIQAEFMLRKQDPKNLVALLSRDLWCFSINDDPIPTPPTTEHKPVNPDKVGSFTADYSKPNLPPHYALFLKALRRKIYINLALGSHNKLIQFGNACISLDDVPSYLIQLEPHLFVNGDLAISLCAKNMGLIPMKEENLEETFLRKHALYLAPSGIRMHMVPASKQGYLIQPPKHTGLLLTTLSVSHGINLQNKKNLKWVAVIPDLGHLNGHTPTIASYLNPLLEAKKLIWPLHLIFAQPVADMESSASGDSSEFHSLQDALDAVDDFIQLKQTAAYRTPGSSGVLSSNIAGTNPLSSEGAYTEQFQHYKNNSISSQPASYPSVQETNKVSPKDFSPNFSGIDKLMLSPNDQFAPAFLNTPNNNINDNELFNDRKQTMVSNDLENSPLKSELEASGRALEKISNPTSKTGSVDLIPNKENILEQQEQNVDLASDKSDSLVDKELFGEDEEEDLFGDSNKSNSTNQSNKSISDEITEDMFEMSDEEENNNNKSTGNSIRDTRTDLGKDLSFFPPSGKPNIRTMSGTAKKLNGKRKYLDIPIDEMTLPTSPLYMDPGAPLPVETPRDRRRSVFAPLNFNPIIENNVDNKYKSGGKFSFSPLQKEEALNFDVSMADLSSSEEEEEDEEENDSSVEDLKSLNVRDDMKLSDNISTSSNIHDPQYINYSSMPSLQDSIMKQENFSSGNEGNVGSKEGFNSIWKIPQNDIPQIESPLKTVDSSIQPIEHNLKLTLEGDNVTSNPSEFSSNSVNSETPNLPKDRSGIPEFTPIDSNLPTESSSSLPFLLRHMPLASIPDIFITPNPVVTISEKEQDILDLIAEQVVTDYNILGNLGIPEITYKGVRDCQEGLVATTMLQLFSTFDRLNGNEMISKFYNMKQPYVFVKKHHELIKVKHDSQPFIKFLNFRPPHGIKNFKFLLLSSSFKEDCLSFAPTLSQTYINQELGFCELLKLTNEDPPGLMYLKSFDKSKLLLLAAQIVSYCSNNKNSIKSVPPILIILPLDTATLSELVDKANIFQVIKNEVCAKMPNIELFLKVIPMDFINNALITVDQYVNVAISMYNMLHPKSIKFTHIAHTLPEKVNFRTTQQQQNQQQSQQQQQNNSTGSSSIIYYDSYIHLAYSRSVDKEWIFAALSDSNGQGSMTKTWYVGNSRGKFDDACNQIWNLALNLASKKFGKICLILTRLNGILPDDELMNWRRLSGRNIHLAVVCVDDNSKISFIDEDKLYPSFKPIYKDTKFGEHMDMSRLDDYEIRDIDQDIHGVIFQHPFPLAHSQHRCAIRSGALIKFKKCDGDTVWDKFAVNLLNCPHSDSTQLLETILEEFRNLAALNVWYGLSDGKDGHIPWHILAVKKMMNTLVHTRVKIVNITAAVNNPAASSPITVLDK</sequence>
<name>J8LJD9_SACAR</name>
<dbReference type="InterPro" id="IPR051139">
    <property type="entry name" value="Mediator_complx_sub13"/>
</dbReference>
<comment type="function">
    <text evidence="10">Component of the SRB8-11 complex. The SRB8-11 complex is a regulatory module of the Mediator complex which is itself involved in regulation of basal and activated RNA polymerase II-dependent transcription. The SRB8-11 complex may be involved in the transcriptional repression of a subset of genes regulated by Mediator. It may inhibit the association of the Mediator complex with RNA polymerase II to form the holoenzyme complex.</text>
</comment>
<dbReference type="PANTHER" id="PTHR48249:SF3">
    <property type="entry name" value="MEDIATOR OF RNA POLYMERASE II TRANSCRIPTION SUBUNIT 13"/>
    <property type="match status" value="1"/>
</dbReference>
<evidence type="ECO:0000256" key="2">
    <source>
        <dbReference type="ARBA" id="ARBA00009354"/>
    </source>
</evidence>
<dbReference type="Pfam" id="PF11597">
    <property type="entry name" value="Med13_N"/>
    <property type="match status" value="1"/>
</dbReference>
<feature type="region of interest" description="Disordered" evidence="11">
    <location>
        <begin position="770"/>
        <end position="811"/>
    </location>
</feature>
<evidence type="ECO:0000256" key="7">
    <source>
        <dbReference type="ARBA" id="ARBA00023163"/>
    </source>
</evidence>
<evidence type="ECO:0000256" key="6">
    <source>
        <dbReference type="ARBA" id="ARBA00023159"/>
    </source>
</evidence>
<feature type="domain" description="Mediator complex subunit Med13 C-terminal" evidence="12">
    <location>
        <begin position="1132"/>
        <end position="1254"/>
    </location>
</feature>
<evidence type="ECO:0000259" key="12">
    <source>
        <dbReference type="Pfam" id="PF06333"/>
    </source>
</evidence>
<feature type="region of interest" description="Disordered" evidence="11">
    <location>
        <begin position="419"/>
        <end position="455"/>
    </location>
</feature>
<feature type="domain" description="Mediator complex subunit Med13 C-terminal" evidence="12">
    <location>
        <begin position="1282"/>
        <end position="1383"/>
    </location>
</feature>
<comment type="subcellular location">
    <subcellularLocation>
        <location evidence="1 10">Nucleus</location>
    </subcellularLocation>
</comment>
<evidence type="ECO:0000313" key="14">
    <source>
        <dbReference type="EMBL" id="EJS42152.1"/>
    </source>
</evidence>
<comment type="similarity">
    <text evidence="2 10">Belongs to the Mediator complex subunit 13 family.</text>
</comment>
<protein>
    <recommendedName>
        <fullName evidence="3 10">Mediator of RNA polymerase II transcription subunit 13</fullName>
    </recommendedName>
    <alternativeName>
        <fullName evidence="9 10">Mediator complex subunit 13</fullName>
    </alternativeName>
</protein>
<organism evidence="14 15">
    <name type="scientific">Saccharomyces arboricola (strain H-6 / AS 2.3317 / CBS 10644)</name>
    <name type="common">Yeast</name>
    <dbReference type="NCBI Taxonomy" id="1160507"/>
    <lineage>
        <taxon>Eukaryota</taxon>
        <taxon>Fungi</taxon>
        <taxon>Dikarya</taxon>
        <taxon>Ascomycota</taxon>
        <taxon>Saccharomycotina</taxon>
        <taxon>Saccharomycetes</taxon>
        <taxon>Saccharomycetales</taxon>
        <taxon>Saccharomycetaceae</taxon>
        <taxon>Saccharomyces</taxon>
    </lineage>
</organism>
<feature type="compositionally biased region" description="Low complexity" evidence="11">
    <location>
        <begin position="1119"/>
        <end position="1139"/>
    </location>
</feature>
<dbReference type="InterPro" id="IPR021643">
    <property type="entry name" value="Mediator_Med13_N"/>
</dbReference>
<comment type="caution">
    <text evidence="14">The sequence shown here is derived from an EMBL/GenBank/DDBJ whole genome shotgun (WGS) entry which is preliminary data.</text>
</comment>
<evidence type="ECO:0000256" key="10">
    <source>
        <dbReference type="RuleBase" id="RU364134"/>
    </source>
</evidence>
<feature type="compositionally biased region" description="Low complexity" evidence="11">
    <location>
        <begin position="494"/>
        <end position="508"/>
    </location>
</feature>
<comment type="subunit">
    <text evidence="10">Component of the SRB8-11 complex, which itself associates with the Mediator complex.</text>
</comment>
<dbReference type="OrthoDB" id="103819at2759"/>
<reference evidence="14 15" key="1">
    <citation type="journal article" date="2013" name="BMC Genomics">
        <title>High quality de novo sequencing and assembly of the Saccharomyces arboricolus genome.</title>
        <authorList>
            <person name="Liti G."/>
            <person name="Nguyen Ba A.N."/>
            <person name="Blythe M."/>
            <person name="Mueller C.A."/>
            <person name="Bergstroem A."/>
            <person name="Cubillos F.A."/>
            <person name="Dafhnis-Calas F."/>
            <person name="Khoshraftar S."/>
            <person name="Malla S."/>
            <person name="Mehta N."/>
            <person name="Siow C.C."/>
            <person name="Warringer J."/>
            <person name="Moses A.M."/>
            <person name="Louis E.J."/>
            <person name="Nieduszynski C.A."/>
        </authorList>
    </citation>
    <scope>NUCLEOTIDE SEQUENCE [LARGE SCALE GENOMIC DNA]</scope>
    <source>
        <strain evidence="15">H-6 / AS 2.3317 / CBS 10644</strain>
    </source>
</reference>
<dbReference type="EMBL" id="ALIE01000159">
    <property type="protein sequence ID" value="EJS42152.1"/>
    <property type="molecule type" value="Genomic_DNA"/>
</dbReference>
<accession>J8LJD9</accession>
<feature type="compositionally biased region" description="Polar residues" evidence="11">
    <location>
        <begin position="772"/>
        <end position="790"/>
    </location>
</feature>
<feature type="compositionally biased region" description="Acidic residues" evidence="11">
    <location>
        <begin position="655"/>
        <end position="670"/>
    </location>
</feature>
<evidence type="ECO:0000256" key="1">
    <source>
        <dbReference type="ARBA" id="ARBA00004123"/>
    </source>
</evidence>
<dbReference type="PANTHER" id="PTHR48249">
    <property type="entry name" value="MEDIATOR OF RNA POLYMERASE II TRANSCRIPTION SUBUNIT 13"/>
    <property type="match status" value="1"/>
</dbReference>
<feature type="domain" description="Mediator complex subunit Med13 N-terminal" evidence="13">
    <location>
        <begin position="8"/>
        <end position="279"/>
    </location>
</feature>
<feature type="compositionally biased region" description="Acidic residues" evidence="11">
    <location>
        <begin position="512"/>
        <end position="526"/>
    </location>
</feature>